<dbReference type="SUPFAM" id="SSF103481">
    <property type="entry name" value="Multidrug resistance efflux transporter EmrE"/>
    <property type="match status" value="2"/>
</dbReference>
<evidence type="ECO:0000256" key="2">
    <source>
        <dbReference type="ARBA" id="ARBA00022692"/>
    </source>
</evidence>
<feature type="transmembrane region" description="Helical" evidence="5">
    <location>
        <begin position="90"/>
        <end position="110"/>
    </location>
</feature>
<feature type="domain" description="EamA" evidence="6">
    <location>
        <begin position="7"/>
        <end position="134"/>
    </location>
</feature>
<keyword evidence="3 5" id="KW-1133">Transmembrane helix</keyword>
<keyword evidence="2 5" id="KW-0812">Transmembrane</keyword>
<feature type="transmembrane region" description="Helical" evidence="5">
    <location>
        <begin position="34"/>
        <end position="53"/>
    </location>
</feature>
<name>A0A1I1KQF5_9GAMM</name>
<dbReference type="STRING" id="1123010.SAMN02745724_02142"/>
<gene>
    <name evidence="7" type="ORF">SAMN02745724_02142</name>
</gene>
<feature type="transmembrane region" description="Helical" evidence="5">
    <location>
        <begin position="264"/>
        <end position="284"/>
    </location>
</feature>
<dbReference type="AlphaFoldDB" id="A0A1I1KQF5"/>
<evidence type="ECO:0000259" key="6">
    <source>
        <dbReference type="Pfam" id="PF00892"/>
    </source>
</evidence>
<feature type="domain" description="EamA" evidence="6">
    <location>
        <begin position="147"/>
        <end position="283"/>
    </location>
</feature>
<evidence type="ECO:0000256" key="4">
    <source>
        <dbReference type="ARBA" id="ARBA00023136"/>
    </source>
</evidence>
<feature type="transmembrane region" description="Helical" evidence="5">
    <location>
        <begin position="209"/>
        <end position="233"/>
    </location>
</feature>
<sequence>MNVSVAYLAVVLIWSTTPLGIVWSSESVSPTLAVLSRMLIATVFGGFMIRVFKIKFPINRLAIKLYCYSGLGIFGGMTFSYMAAPHISSGMMSLIFGLAPVLAGLLAQKILNEPKFGLIRKLAMILSFVGLGIVCSDNLALDGQSTLGVFFILIAVFFFSLSSVLVKSVDIKIHAISTTVGALLISLPLFILIWLIMDGTLPVHTWGKRSIWAIVYLGIFGSLIGFIAYYFILQKLNTSTVALITMMTPAIALSLGAYLNNEAISLNLVIGALFVIMGLMLYNWGDKLVFLKRKGLQV</sequence>
<evidence type="ECO:0000256" key="3">
    <source>
        <dbReference type="ARBA" id="ARBA00022989"/>
    </source>
</evidence>
<organism evidence="7 8">
    <name type="scientific">Pseudoalteromonas denitrificans DSM 6059</name>
    <dbReference type="NCBI Taxonomy" id="1123010"/>
    <lineage>
        <taxon>Bacteria</taxon>
        <taxon>Pseudomonadati</taxon>
        <taxon>Pseudomonadota</taxon>
        <taxon>Gammaproteobacteria</taxon>
        <taxon>Alteromonadales</taxon>
        <taxon>Pseudoalteromonadaceae</taxon>
        <taxon>Pseudoalteromonas</taxon>
    </lineage>
</organism>
<feature type="transmembrane region" description="Helical" evidence="5">
    <location>
        <begin position="240"/>
        <end position="258"/>
    </location>
</feature>
<dbReference type="InterPro" id="IPR037185">
    <property type="entry name" value="EmrE-like"/>
</dbReference>
<evidence type="ECO:0000313" key="7">
    <source>
        <dbReference type="EMBL" id="SFC62502.1"/>
    </source>
</evidence>
<feature type="transmembrane region" description="Helical" evidence="5">
    <location>
        <begin position="65"/>
        <end position="84"/>
    </location>
</feature>
<keyword evidence="4 5" id="KW-0472">Membrane</keyword>
<reference evidence="7 8" key="1">
    <citation type="submission" date="2016-10" db="EMBL/GenBank/DDBJ databases">
        <authorList>
            <person name="de Groot N.N."/>
        </authorList>
    </citation>
    <scope>NUCLEOTIDE SEQUENCE [LARGE SCALE GENOMIC DNA]</scope>
    <source>
        <strain evidence="7 8">DSM 6059</strain>
    </source>
</reference>
<dbReference type="Proteomes" id="UP000198862">
    <property type="component" value="Unassembled WGS sequence"/>
</dbReference>
<feature type="transmembrane region" description="Helical" evidence="5">
    <location>
        <begin position="122"/>
        <end position="141"/>
    </location>
</feature>
<protein>
    <submittedName>
        <fullName evidence="7">EamA-like transporter family protein</fullName>
    </submittedName>
</protein>
<dbReference type="GO" id="GO:0016020">
    <property type="term" value="C:membrane"/>
    <property type="evidence" value="ECO:0007669"/>
    <property type="project" value="UniProtKB-SubCell"/>
</dbReference>
<dbReference type="Pfam" id="PF00892">
    <property type="entry name" value="EamA"/>
    <property type="match status" value="2"/>
</dbReference>
<dbReference type="PANTHER" id="PTHR32322">
    <property type="entry name" value="INNER MEMBRANE TRANSPORTER"/>
    <property type="match status" value="1"/>
</dbReference>
<dbReference type="OrthoDB" id="9776210at2"/>
<dbReference type="InterPro" id="IPR050638">
    <property type="entry name" value="AA-Vitamin_Transporters"/>
</dbReference>
<comment type="subcellular location">
    <subcellularLocation>
        <location evidence="1">Membrane</location>
        <topology evidence="1">Multi-pass membrane protein</topology>
    </subcellularLocation>
</comment>
<evidence type="ECO:0000256" key="5">
    <source>
        <dbReference type="SAM" id="Phobius"/>
    </source>
</evidence>
<dbReference type="PANTHER" id="PTHR32322:SF14">
    <property type="entry name" value="PROTEIN PAGO"/>
    <property type="match status" value="1"/>
</dbReference>
<feature type="transmembrane region" description="Helical" evidence="5">
    <location>
        <begin position="173"/>
        <end position="197"/>
    </location>
</feature>
<evidence type="ECO:0000313" key="8">
    <source>
        <dbReference type="Proteomes" id="UP000198862"/>
    </source>
</evidence>
<keyword evidence="8" id="KW-1185">Reference proteome</keyword>
<feature type="transmembrane region" description="Helical" evidence="5">
    <location>
        <begin position="147"/>
        <end position="166"/>
    </location>
</feature>
<dbReference type="EMBL" id="FOLO01000013">
    <property type="protein sequence ID" value="SFC62502.1"/>
    <property type="molecule type" value="Genomic_DNA"/>
</dbReference>
<dbReference type="RefSeq" id="WP_091983498.1">
    <property type="nucleotide sequence ID" value="NZ_FOLO01000013.1"/>
</dbReference>
<evidence type="ECO:0000256" key="1">
    <source>
        <dbReference type="ARBA" id="ARBA00004141"/>
    </source>
</evidence>
<accession>A0A1I1KQF5</accession>
<dbReference type="InterPro" id="IPR000620">
    <property type="entry name" value="EamA_dom"/>
</dbReference>
<proteinExistence type="predicted"/>